<dbReference type="PANTHER" id="PTHR37833">
    <property type="entry name" value="LIPOPROTEIN-RELATED"/>
    <property type="match status" value="1"/>
</dbReference>
<dbReference type="EMBL" id="AP025739">
    <property type="protein sequence ID" value="BDI30157.1"/>
    <property type="molecule type" value="Genomic_DNA"/>
</dbReference>
<dbReference type="KEGG" id="ccot:CCAX7_22080"/>
<name>A0A402D2A0_9BACT</name>
<dbReference type="AlphaFoldDB" id="A0A402D2A0"/>
<dbReference type="InterPro" id="IPR013783">
    <property type="entry name" value="Ig-like_fold"/>
</dbReference>
<proteinExistence type="predicted"/>
<evidence type="ECO:0000313" key="1">
    <source>
        <dbReference type="EMBL" id="BDI30157.1"/>
    </source>
</evidence>
<sequence>MKRSLLSIAFLSLFLFGSRASADLTGVPAGAVAATLSLPGEDVDDASGAPSIPGPLTVRGEQTKPNVPNVAFYDFGVFGMPSTEPIQHDFIVHNGGKTTLIIDRAEPGCECTTASLGGGAAGPRFLAPNQDLIIHVTIDSKQLYVGKINKIIWIYFSGQSSPAYTLHVVGRTIPTAVFTPRMLEFGAAHAGQLLARTLTVSADTTAYGDHPPDPYSIHGAVTIVRDAAQATVAGAQRIRTYRVLLSKNAKQGFLSEVIAMPMAGGAHQPGPSILVSGVVLADAPHGPPPKAKRR</sequence>
<dbReference type="PANTHER" id="PTHR37833:SF1">
    <property type="entry name" value="SIGNAL PEPTIDE PROTEIN"/>
    <property type="match status" value="1"/>
</dbReference>
<dbReference type="Proteomes" id="UP000287394">
    <property type="component" value="Chromosome"/>
</dbReference>
<organism evidence="1 2">
    <name type="scientific">Capsulimonas corticalis</name>
    <dbReference type="NCBI Taxonomy" id="2219043"/>
    <lineage>
        <taxon>Bacteria</taxon>
        <taxon>Bacillati</taxon>
        <taxon>Armatimonadota</taxon>
        <taxon>Armatimonadia</taxon>
        <taxon>Capsulimonadales</taxon>
        <taxon>Capsulimonadaceae</taxon>
        <taxon>Capsulimonas</taxon>
    </lineage>
</organism>
<dbReference type="OrthoDB" id="826619at2"/>
<reference evidence="1 2" key="1">
    <citation type="journal article" date="2019" name="Int. J. Syst. Evol. Microbiol.">
        <title>Capsulimonas corticalis gen. nov., sp. nov., an aerobic capsulated bacterium, of a novel bacterial order, Capsulimonadales ord. nov., of the class Armatimonadia of the phylum Armatimonadetes.</title>
        <authorList>
            <person name="Li J."/>
            <person name="Kudo C."/>
            <person name="Tonouchi A."/>
        </authorList>
    </citation>
    <scope>NUCLEOTIDE SEQUENCE [LARGE SCALE GENOMIC DNA]</scope>
    <source>
        <strain evidence="1 2">AX-7</strain>
    </source>
</reference>
<accession>A0A402D2A0</accession>
<dbReference type="Pfam" id="PF07610">
    <property type="entry name" value="DUF1573"/>
    <property type="match status" value="1"/>
</dbReference>
<protein>
    <submittedName>
        <fullName evidence="1">Uncharacterized protein</fullName>
    </submittedName>
</protein>
<evidence type="ECO:0000313" key="2">
    <source>
        <dbReference type="Proteomes" id="UP000287394"/>
    </source>
</evidence>
<dbReference type="RefSeq" id="WP_119323608.1">
    <property type="nucleotide sequence ID" value="NZ_AP025739.1"/>
</dbReference>
<keyword evidence="2" id="KW-1185">Reference proteome</keyword>
<dbReference type="Gene3D" id="2.60.40.10">
    <property type="entry name" value="Immunoglobulins"/>
    <property type="match status" value="1"/>
</dbReference>
<gene>
    <name evidence="1" type="ORF">CCAX7_22080</name>
</gene>
<dbReference type="InterPro" id="IPR011467">
    <property type="entry name" value="DUF1573"/>
</dbReference>